<evidence type="ECO:0000256" key="1">
    <source>
        <dbReference type="SAM" id="MobiDB-lite"/>
    </source>
</evidence>
<keyword evidence="2" id="KW-1133">Transmembrane helix</keyword>
<evidence type="ECO:0000313" key="4">
    <source>
        <dbReference type="Proteomes" id="UP000198582"/>
    </source>
</evidence>
<dbReference type="RefSeq" id="WP_091628538.1">
    <property type="nucleotide sequence ID" value="NZ_FOEF01000030.1"/>
</dbReference>
<feature type="transmembrane region" description="Helical" evidence="2">
    <location>
        <begin position="112"/>
        <end position="130"/>
    </location>
</feature>
<keyword evidence="2" id="KW-0472">Membrane</keyword>
<sequence length="312" mass="35012">MTTSFAEPEVVPPRINGHPRSEATDLGADLQLPRQRFFRRSPAPPTGETRRVRKLRKKLAEHTAISTFMDDRNWTEADTPRVLTERSKAAEAAKLQRLLHDTNRRALSTARWRTAITYAAGAGLVLSLFVSTANVHDTVAGGAPEGSGKWWFAWTVEPAIALLMLSLFAFQAFMATRGVHVDDPAVKRTEKALLATTFVLNTWHHLPFVADRFDFVELVSHGVWPLLAVLIVTCVPRMWAYFGYLDHGGLLPADPHLRDKLEVARQWIADGVLPVSPGRKELERTYREHGMKVGTGMVQRVHRCLNGRTELL</sequence>
<keyword evidence="4" id="KW-1185">Reference proteome</keyword>
<gene>
    <name evidence="3" type="ORF">SAMN04489732_1306</name>
</gene>
<reference evidence="4" key="1">
    <citation type="submission" date="2016-10" db="EMBL/GenBank/DDBJ databases">
        <authorList>
            <person name="Varghese N."/>
            <person name="Submissions S."/>
        </authorList>
    </citation>
    <scope>NUCLEOTIDE SEQUENCE [LARGE SCALE GENOMIC DNA]</scope>
    <source>
        <strain evidence="4">DSM 44993</strain>
    </source>
</reference>
<evidence type="ECO:0000256" key="2">
    <source>
        <dbReference type="SAM" id="Phobius"/>
    </source>
</evidence>
<feature type="region of interest" description="Disordered" evidence="1">
    <location>
        <begin position="1"/>
        <end position="24"/>
    </location>
</feature>
<feature type="transmembrane region" description="Helical" evidence="2">
    <location>
        <begin position="222"/>
        <end position="242"/>
    </location>
</feature>
<feature type="transmembrane region" description="Helical" evidence="2">
    <location>
        <begin position="150"/>
        <end position="170"/>
    </location>
</feature>
<dbReference type="AlphaFoldDB" id="A0A1H8YND2"/>
<dbReference type="OrthoDB" id="3521215at2"/>
<keyword evidence="2" id="KW-0812">Transmembrane</keyword>
<dbReference type="STRING" id="394193.SAMN04489732_1306"/>
<evidence type="ECO:0000313" key="3">
    <source>
        <dbReference type="EMBL" id="SEP53704.1"/>
    </source>
</evidence>
<dbReference type="Proteomes" id="UP000198582">
    <property type="component" value="Unassembled WGS sequence"/>
</dbReference>
<name>A0A1H8YND2_9PSEU</name>
<protein>
    <submittedName>
        <fullName evidence="3">Uncharacterized protein</fullName>
    </submittedName>
</protein>
<organism evidence="3 4">
    <name type="scientific">Amycolatopsis saalfeldensis</name>
    <dbReference type="NCBI Taxonomy" id="394193"/>
    <lineage>
        <taxon>Bacteria</taxon>
        <taxon>Bacillati</taxon>
        <taxon>Actinomycetota</taxon>
        <taxon>Actinomycetes</taxon>
        <taxon>Pseudonocardiales</taxon>
        <taxon>Pseudonocardiaceae</taxon>
        <taxon>Amycolatopsis</taxon>
    </lineage>
</organism>
<dbReference type="EMBL" id="FOEF01000030">
    <property type="protein sequence ID" value="SEP53704.1"/>
    <property type="molecule type" value="Genomic_DNA"/>
</dbReference>
<proteinExistence type="predicted"/>
<accession>A0A1H8YND2</accession>